<protein>
    <submittedName>
        <fullName evidence="2">Ig-like domain-containing protein</fullName>
    </submittedName>
</protein>
<proteinExistence type="predicted"/>
<feature type="domain" description="Ig-like" evidence="1">
    <location>
        <begin position="10"/>
        <end position="115"/>
    </location>
</feature>
<dbReference type="SMART" id="SM00409">
    <property type="entry name" value="IG"/>
    <property type="match status" value="1"/>
</dbReference>
<organism evidence="2">
    <name type="scientific">Soboliphyme baturini</name>
    <dbReference type="NCBI Taxonomy" id="241478"/>
    <lineage>
        <taxon>Eukaryota</taxon>
        <taxon>Metazoa</taxon>
        <taxon>Ecdysozoa</taxon>
        <taxon>Nematoda</taxon>
        <taxon>Enoplea</taxon>
        <taxon>Dorylaimia</taxon>
        <taxon>Dioctophymatida</taxon>
        <taxon>Dioctophymatoidea</taxon>
        <taxon>Soboliphymatidae</taxon>
        <taxon>Soboliphyme</taxon>
    </lineage>
</organism>
<accession>A0A183IVG1</accession>
<dbReference type="InterPro" id="IPR013783">
    <property type="entry name" value="Ig-like_fold"/>
</dbReference>
<dbReference type="InterPro" id="IPR036179">
    <property type="entry name" value="Ig-like_dom_sf"/>
</dbReference>
<dbReference type="WBParaSite" id="SBAD_0000789701-mRNA-1">
    <property type="protein sequence ID" value="SBAD_0000789701-mRNA-1"/>
    <property type="gene ID" value="SBAD_0000789701"/>
</dbReference>
<name>A0A183IVG1_9BILA</name>
<evidence type="ECO:0000313" key="2">
    <source>
        <dbReference type="WBParaSite" id="SBAD_0000789701-mRNA-1"/>
    </source>
</evidence>
<sequence>LILASGCFSPLSASYLTSSVCKTNEAFYFNVQPKGITVRENSRAFLECNTSTFCNIQFHWTLNDVIVANTTRRYQNGSNLVITRVNRSLDTGNFHCIATLITNGLARESQPAALSILCKFA</sequence>
<dbReference type="SUPFAM" id="SSF48726">
    <property type="entry name" value="Immunoglobulin"/>
    <property type="match status" value="1"/>
</dbReference>
<dbReference type="InterPro" id="IPR003599">
    <property type="entry name" value="Ig_sub"/>
</dbReference>
<dbReference type="InterPro" id="IPR007110">
    <property type="entry name" value="Ig-like_dom"/>
</dbReference>
<dbReference type="AlphaFoldDB" id="A0A183IVG1"/>
<dbReference type="PROSITE" id="PS50835">
    <property type="entry name" value="IG_LIKE"/>
    <property type="match status" value="1"/>
</dbReference>
<reference evidence="2" key="1">
    <citation type="submission" date="2016-06" db="UniProtKB">
        <authorList>
            <consortium name="WormBaseParasite"/>
        </authorList>
    </citation>
    <scope>IDENTIFICATION</scope>
</reference>
<dbReference type="Gene3D" id="2.60.40.10">
    <property type="entry name" value="Immunoglobulins"/>
    <property type="match status" value="1"/>
</dbReference>
<evidence type="ECO:0000259" key="1">
    <source>
        <dbReference type="PROSITE" id="PS50835"/>
    </source>
</evidence>
<dbReference type="Pfam" id="PF13927">
    <property type="entry name" value="Ig_3"/>
    <property type="match status" value="1"/>
</dbReference>